<keyword evidence="7 8" id="KW-0464">Manganese</keyword>
<dbReference type="HAMAP" id="MF_01521">
    <property type="entry name" value="MntP_pump"/>
    <property type="match status" value="1"/>
</dbReference>
<accession>A0A3A9JGV2</accession>
<evidence type="ECO:0000256" key="8">
    <source>
        <dbReference type="HAMAP-Rule" id="MF_01521"/>
    </source>
</evidence>
<evidence type="ECO:0000256" key="9">
    <source>
        <dbReference type="SAM" id="SignalP"/>
    </source>
</evidence>
<dbReference type="GO" id="GO:0005886">
    <property type="term" value="C:plasma membrane"/>
    <property type="evidence" value="ECO:0007669"/>
    <property type="project" value="UniProtKB-SubCell"/>
</dbReference>
<dbReference type="Proteomes" id="UP000278036">
    <property type="component" value="Unassembled WGS sequence"/>
</dbReference>
<gene>
    <name evidence="8" type="primary">mntP</name>
    <name evidence="10" type="ORF">D6Z83_17595</name>
    <name evidence="11" type="ORF">EBE87_01220</name>
</gene>
<dbReference type="Proteomes" id="UP000274097">
    <property type="component" value="Unassembled WGS sequence"/>
</dbReference>
<keyword evidence="2 8" id="KW-1003">Cell membrane</keyword>
<dbReference type="RefSeq" id="WP_120639574.1">
    <property type="nucleotide sequence ID" value="NZ_RAQU01000121.1"/>
</dbReference>
<evidence type="ECO:0000313" key="10">
    <source>
        <dbReference type="EMBL" id="RKK02856.1"/>
    </source>
</evidence>
<dbReference type="InParanoid" id="A0A3A9JGV2"/>
<feature type="transmembrane region" description="Helical" evidence="8">
    <location>
        <begin position="162"/>
        <end position="180"/>
    </location>
</feature>
<organism evidence="10 13">
    <name type="scientific">Teichococcus wenyumeiae</name>
    <dbReference type="NCBI Taxonomy" id="2478470"/>
    <lineage>
        <taxon>Bacteria</taxon>
        <taxon>Pseudomonadati</taxon>
        <taxon>Pseudomonadota</taxon>
        <taxon>Alphaproteobacteria</taxon>
        <taxon>Acetobacterales</taxon>
        <taxon>Roseomonadaceae</taxon>
        <taxon>Roseomonas</taxon>
    </lineage>
</organism>
<dbReference type="PANTHER" id="PTHR35529">
    <property type="entry name" value="MANGANESE EFFLUX PUMP MNTP-RELATED"/>
    <property type="match status" value="1"/>
</dbReference>
<feature type="chain" id="PRO_5017474968" description="Putative manganese efflux pump MntP" evidence="9">
    <location>
        <begin position="20"/>
        <end position="185"/>
    </location>
</feature>
<keyword evidence="3 8" id="KW-0812">Transmembrane</keyword>
<dbReference type="OrthoDB" id="9811590at2"/>
<evidence type="ECO:0000256" key="4">
    <source>
        <dbReference type="ARBA" id="ARBA00022989"/>
    </source>
</evidence>
<dbReference type="FunCoup" id="A0A3A9JGV2">
    <property type="interactions" value="65"/>
</dbReference>
<keyword evidence="1 8" id="KW-0813">Transport</keyword>
<evidence type="ECO:0000256" key="5">
    <source>
        <dbReference type="ARBA" id="ARBA00023065"/>
    </source>
</evidence>
<feature type="transmembrane region" description="Helical" evidence="8">
    <location>
        <begin position="60"/>
        <end position="81"/>
    </location>
</feature>
<keyword evidence="12" id="KW-1185">Reference proteome</keyword>
<sequence>MTPIAIMILAVSMSVDAFAASIGRGAAAERTHWGDAMRAGAVFGVIEASTPVIGWGAGTMAAGFVTAVDHWIAFVLLGLVGGRMLLEAMRRQEDEAPSGRSFWVLVATAVGTSLDAMAVGVSLAFLEINIWVIAAAIGFATFCMATGGMLAGRLLGRRFGRWAEGLGGAALILLGSSILYEHLLA</sequence>
<evidence type="ECO:0000256" key="6">
    <source>
        <dbReference type="ARBA" id="ARBA00023136"/>
    </source>
</evidence>
<keyword evidence="5 8" id="KW-0406">Ion transport</keyword>
<dbReference type="InterPro" id="IPR003810">
    <property type="entry name" value="Mntp/YtaF"/>
</dbReference>
<dbReference type="GO" id="GO:0005384">
    <property type="term" value="F:manganese ion transmembrane transporter activity"/>
    <property type="evidence" value="ECO:0007669"/>
    <property type="project" value="UniProtKB-UniRule"/>
</dbReference>
<evidence type="ECO:0000313" key="13">
    <source>
        <dbReference type="Proteomes" id="UP000278036"/>
    </source>
</evidence>
<comment type="similarity">
    <text evidence="8">Belongs to the MntP (TC 9.B.29) family.</text>
</comment>
<protein>
    <recommendedName>
        <fullName evidence="8">Putative manganese efflux pump MntP</fullName>
    </recommendedName>
</protein>
<proteinExistence type="inferred from homology"/>
<name>A0A3A9JGV2_9PROT</name>
<comment type="subcellular location">
    <subcellularLocation>
        <location evidence="8">Cell membrane</location>
        <topology evidence="8">Multi-pass membrane protein</topology>
    </subcellularLocation>
</comment>
<evidence type="ECO:0000256" key="3">
    <source>
        <dbReference type="ARBA" id="ARBA00022692"/>
    </source>
</evidence>
<comment type="caution">
    <text evidence="8">Lacks conserved residue(s) required for the propagation of feature annotation.</text>
</comment>
<keyword evidence="9" id="KW-0732">Signal</keyword>
<feature type="transmembrane region" description="Helical" evidence="8">
    <location>
        <begin position="130"/>
        <end position="150"/>
    </location>
</feature>
<dbReference type="EMBL" id="RAQU01000121">
    <property type="protein sequence ID" value="RKK02856.1"/>
    <property type="molecule type" value="Genomic_DNA"/>
</dbReference>
<feature type="transmembrane region" description="Helical" evidence="8">
    <location>
        <begin position="102"/>
        <end position="124"/>
    </location>
</feature>
<feature type="signal peptide" evidence="9">
    <location>
        <begin position="1"/>
        <end position="19"/>
    </location>
</feature>
<evidence type="ECO:0000256" key="7">
    <source>
        <dbReference type="ARBA" id="ARBA00023211"/>
    </source>
</evidence>
<keyword evidence="6 8" id="KW-0472">Membrane</keyword>
<evidence type="ECO:0000313" key="12">
    <source>
        <dbReference type="Proteomes" id="UP000274097"/>
    </source>
</evidence>
<comment type="caution">
    <text evidence="10">The sequence shown here is derived from an EMBL/GenBank/DDBJ whole genome shotgun (WGS) entry which is preliminary data.</text>
</comment>
<evidence type="ECO:0000256" key="1">
    <source>
        <dbReference type="ARBA" id="ARBA00022448"/>
    </source>
</evidence>
<dbReference type="EMBL" id="RFLX01000001">
    <property type="protein sequence ID" value="RMI27032.1"/>
    <property type="molecule type" value="Genomic_DNA"/>
</dbReference>
<dbReference type="PANTHER" id="PTHR35529:SF1">
    <property type="entry name" value="MANGANESE EFFLUX PUMP MNTP-RELATED"/>
    <property type="match status" value="1"/>
</dbReference>
<dbReference type="InterPro" id="IPR022929">
    <property type="entry name" value="Put_MntP"/>
</dbReference>
<reference evidence="10 13" key="1">
    <citation type="submission" date="2018-09" db="EMBL/GenBank/DDBJ databases">
        <title>Roseomonas sp. nov., isolated from feces of Tibetan antelopes in the Qinghai-Tibet plateau, China.</title>
        <authorList>
            <person name="Tian Z."/>
        </authorList>
    </citation>
    <scope>NUCLEOTIDE SEQUENCE [LARGE SCALE GENOMIC DNA]</scope>
    <source>
        <strain evidence="11 12">Z23</strain>
        <strain evidence="10 13">Z24</strain>
    </source>
</reference>
<keyword evidence="4 8" id="KW-1133">Transmembrane helix</keyword>
<dbReference type="AlphaFoldDB" id="A0A3A9JGV2"/>
<evidence type="ECO:0000313" key="11">
    <source>
        <dbReference type="EMBL" id="RMI27032.1"/>
    </source>
</evidence>
<dbReference type="Pfam" id="PF02659">
    <property type="entry name" value="Mntp"/>
    <property type="match status" value="1"/>
</dbReference>
<comment type="function">
    <text evidence="8">Probably functions as a manganese efflux pump.</text>
</comment>
<evidence type="ECO:0000256" key="2">
    <source>
        <dbReference type="ARBA" id="ARBA00022475"/>
    </source>
</evidence>